<accession>A0A8H9IMT7</accession>
<evidence type="ECO:0000259" key="1">
    <source>
        <dbReference type="Pfam" id="PF00135"/>
    </source>
</evidence>
<feature type="domain" description="Carboxylesterase type B" evidence="1">
    <location>
        <begin position="3"/>
        <end position="230"/>
    </location>
</feature>
<reference evidence="2" key="2">
    <citation type="submission" date="2020-09" db="EMBL/GenBank/DDBJ databases">
        <authorList>
            <person name="Sun Q."/>
            <person name="Zhou Y."/>
        </authorList>
    </citation>
    <scope>NUCLEOTIDE SEQUENCE</scope>
    <source>
        <strain evidence="2">CGMCC 4.7679</strain>
    </source>
</reference>
<reference evidence="2" key="1">
    <citation type="journal article" date="2014" name="Int. J. Syst. Evol. Microbiol.">
        <title>Complete genome sequence of Corynebacterium casei LMG S-19264T (=DSM 44701T), isolated from a smear-ripened cheese.</title>
        <authorList>
            <consortium name="US DOE Joint Genome Institute (JGI-PGF)"/>
            <person name="Walter F."/>
            <person name="Albersmeier A."/>
            <person name="Kalinowski J."/>
            <person name="Ruckert C."/>
        </authorList>
    </citation>
    <scope>NUCLEOTIDE SEQUENCE</scope>
    <source>
        <strain evidence="2">CGMCC 4.7679</strain>
    </source>
</reference>
<keyword evidence="3" id="KW-1185">Reference proteome</keyword>
<evidence type="ECO:0000313" key="3">
    <source>
        <dbReference type="Proteomes" id="UP000658656"/>
    </source>
</evidence>
<dbReference type="InterPro" id="IPR050309">
    <property type="entry name" value="Type-B_Carboxylest/Lipase"/>
</dbReference>
<organism evidence="2 3">
    <name type="scientific">Amycolatopsis bartoniae</name>
    <dbReference type="NCBI Taxonomy" id="941986"/>
    <lineage>
        <taxon>Bacteria</taxon>
        <taxon>Bacillati</taxon>
        <taxon>Actinomycetota</taxon>
        <taxon>Actinomycetes</taxon>
        <taxon>Pseudonocardiales</taxon>
        <taxon>Pseudonocardiaceae</taxon>
        <taxon>Amycolatopsis</taxon>
    </lineage>
</organism>
<evidence type="ECO:0000313" key="2">
    <source>
        <dbReference type="EMBL" id="GHF35206.1"/>
    </source>
</evidence>
<feature type="domain" description="Carboxylesterase type B" evidence="1">
    <location>
        <begin position="274"/>
        <end position="468"/>
    </location>
</feature>
<dbReference type="Gene3D" id="3.40.50.1820">
    <property type="entry name" value="alpha/beta hydrolase"/>
    <property type="match status" value="1"/>
</dbReference>
<dbReference type="InterPro" id="IPR029058">
    <property type="entry name" value="AB_hydrolase_fold"/>
</dbReference>
<dbReference type="GO" id="GO:0016787">
    <property type="term" value="F:hydrolase activity"/>
    <property type="evidence" value="ECO:0007669"/>
    <property type="project" value="UniProtKB-KW"/>
</dbReference>
<dbReference type="AlphaFoldDB" id="A0A8H9IMT7"/>
<gene>
    <name evidence="2" type="ORF">GCM10017566_04920</name>
</gene>
<dbReference type="Pfam" id="PF00135">
    <property type="entry name" value="COesterase"/>
    <property type="match status" value="2"/>
</dbReference>
<dbReference type="PANTHER" id="PTHR11559">
    <property type="entry name" value="CARBOXYLESTERASE"/>
    <property type="match status" value="1"/>
</dbReference>
<protein>
    <submittedName>
        <fullName evidence="2">Carboxylic ester hydrolase</fullName>
    </submittedName>
</protein>
<dbReference type="InterPro" id="IPR002018">
    <property type="entry name" value="CarbesteraseB"/>
</dbReference>
<name>A0A8H9IMT7_9PSEU</name>
<dbReference type="RefSeq" id="WP_145933494.1">
    <property type="nucleotide sequence ID" value="NZ_BNAV01000001.1"/>
</dbReference>
<dbReference type="InterPro" id="IPR019819">
    <property type="entry name" value="Carboxylesterase_B_CS"/>
</dbReference>
<dbReference type="EMBL" id="BNAV01000001">
    <property type="protein sequence ID" value="GHF35206.1"/>
    <property type="molecule type" value="Genomic_DNA"/>
</dbReference>
<dbReference type="Proteomes" id="UP000658656">
    <property type="component" value="Unassembled WGS sequence"/>
</dbReference>
<dbReference type="OrthoDB" id="4308422at2"/>
<comment type="caution">
    <text evidence="2">The sequence shown here is derived from an EMBL/GenBank/DDBJ whole genome shotgun (WGS) entry which is preliminary data.</text>
</comment>
<dbReference type="SUPFAM" id="SSF53474">
    <property type="entry name" value="alpha/beta-Hydrolases"/>
    <property type="match status" value="1"/>
</dbReference>
<proteinExistence type="predicted"/>
<dbReference type="PROSITE" id="PS00941">
    <property type="entry name" value="CARBOXYLESTERASE_B_2"/>
    <property type="match status" value="1"/>
</dbReference>
<sequence length="496" mass="53032">MTEVTVETGRLSGRHDGKVFAYKGIPYAAPPVRELRWRPPAPAARWDDTRPAHEYGPAPIQSQPPTTSVMWHANFADSRALVMSEDCLYLNVWTPEPSTGAGLAVLVFLHGGGNRFGHGGLEVHDGAAVAARGVVVVTLNMRLGALGFLAHPELAAEDEHGASGNYGLLDVLAALEWVQRNVDRFGGDPARVTFAGNSAGAAIVTHLMAAGASRGLFQAAIGQSSSGIHRAEGRMPSQPEAQERGIAALGPLGGVPLDRLRHLPPVTFLVDAPLGVVVDGRLLRQDSEDVFELGHQLPVPLLLGTVTDEGSPYATAAAADDLRRKVAAHGDVLAASYPVDDASVRASARAFVGETRFVHPVWRWARTHAATSGAPVWLYRFDHRPPLPSAPELAPPPDGGESYGAFHTSELPYTADNLGFRPWDWRPADHELARIMGDTWAQFVAAHDPNGPGLPDWPRFRDGADASVLVFGDPVRVGGVHRLGALETLRSLPRPL</sequence>
<keyword evidence="2" id="KW-0378">Hydrolase</keyword>